<evidence type="ECO:0000313" key="3">
    <source>
        <dbReference type="Proteomes" id="UP000270866"/>
    </source>
</evidence>
<proteinExistence type="predicted"/>
<feature type="region of interest" description="Disordered" evidence="1">
    <location>
        <begin position="1"/>
        <end position="53"/>
    </location>
</feature>
<organism evidence="2 3">
    <name type="scientific">Fusarium oxysporum f. sp. cepae</name>
    <dbReference type="NCBI Taxonomy" id="396571"/>
    <lineage>
        <taxon>Eukaryota</taxon>
        <taxon>Fungi</taxon>
        <taxon>Dikarya</taxon>
        <taxon>Ascomycota</taxon>
        <taxon>Pezizomycotina</taxon>
        <taxon>Sordariomycetes</taxon>
        <taxon>Hypocreomycetidae</taxon>
        <taxon>Hypocreales</taxon>
        <taxon>Nectriaceae</taxon>
        <taxon>Fusarium</taxon>
        <taxon>Fusarium oxysporum species complex</taxon>
    </lineage>
</organism>
<name>A0A3L6MZA0_FUSOX</name>
<protein>
    <submittedName>
        <fullName evidence="2">Uncharacterized protein</fullName>
    </submittedName>
</protein>
<dbReference type="AlphaFoldDB" id="A0A3L6MZA0"/>
<dbReference type="Proteomes" id="UP000270866">
    <property type="component" value="Unassembled WGS sequence"/>
</dbReference>
<dbReference type="EMBL" id="MRCU01000012">
    <property type="protein sequence ID" value="RKK09544.1"/>
    <property type="molecule type" value="Genomic_DNA"/>
</dbReference>
<evidence type="ECO:0000256" key="1">
    <source>
        <dbReference type="SAM" id="MobiDB-lite"/>
    </source>
</evidence>
<evidence type="ECO:0000313" key="2">
    <source>
        <dbReference type="EMBL" id="RKK09544.1"/>
    </source>
</evidence>
<feature type="compositionally biased region" description="Basic residues" evidence="1">
    <location>
        <begin position="42"/>
        <end position="53"/>
    </location>
</feature>
<reference evidence="2 3" key="1">
    <citation type="journal article" date="2018" name="Sci. Rep.">
        <title>Characterisation of pathogen-specific regions and novel effector candidates in Fusarium oxysporum f. sp. cepae.</title>
        <authorList>
            <person name="Armitage A.D."/>
            <person name="Taylor A."/>
            <person name="Sobczyk M.K."/>
            <person name="Baxter L."/>
            <person name="Greenfield B.P."/>
            <person name="Bates H.J."/>
            <person name="Wilson F."/>
            <person name="Jackson A.C."/>
            <person name="Ott S."/>
            <person name="Harrison R.J."/>
            <person name="Clarkson J.P."/>
        </authorList>
    </citation>
    <scope>NUCLEOTIDE SEQUENCE [LARGE SCALE GENOMIC DNA]</scope>
    <source>
        <strain evidence="2 3">FoC_Fus2</strain>
    </source>
</reference>
<accession>A0A3L6MZA0</accession>
<sequence>MIAAQCSRKKSDYTECREQSLKPSHPSQSVQQHSYTNTIARPYRHHGILNRPF</sequence>
<feature type="compositionally biased region" description="Low complexity" evidence="1">
    <location>
        <begin position="23"/>
        <end position="34"/>
    </location>
</feature>
<gene>
    <name evidence="2" type="ORF">BFJ65_g15995</name>
</gene>
<comment type="caution">
    <text evidence="2">The sequence shown here is derived from an EMBL/GenBank/DDBJ whole genome shotgun (WGS) entry which is preliminary data.</text>
</comment>
<feature type="compositionally biased region" description="Basic and acidic residues" evidence="1">
    <location>
        <begin position="9"/>
        <end position="20"/>
    </location>
</feature>